<dbReference type="InterPro" id="IPR021796">
    <property type="entry name" value="Tll0287-like_dom"/>
</dbReference>
<name>A0A7V5NZS7_9BACT</name>
<dbReference type="EMBL" id="DROK01000133">
    <property type="protein sequence ID" value="HHI97086.1"/>
    <property type="molecule type" value="Genomic_DNA"/>
</dbReference>
<feature type="signal peptide" evidence="1">
    <location>
        <begin position="1"/>
        <end position="21"/>
    </location>
</feature>
<evidence type="ECO:0000313" key="3">
    <source>
        <dbReference type="EMBL" id="HHI97086.1"/>
    </source>
</evidence>
<dbReference type="PROSITE" id="PS51257">
    <property type="entry name" value="PROKAR_LIPOPROTEIN"/>
    <property type="match status" value="1"/>
</dbReference>
<gene>
    <name evidence="3" type="ORF">ENJ96_04470</name>
</gene>
<proteinExistence type="predicted"/>
<sequence length="193" mass="21575">MRNKLLALLFLTGLLACPVKAQPLETLTALGDFSLSLFEKWQREEIKAALKKEDLATALAICKKLPDRLTFALRERLGTPRVWVRLLAQNYIDVGNTPPPAVAESLTAMEAEKEMEGVASSRIVILEGGKQTLYAYVVPLIDRESCLSCHSEGGLYVPRIKKFYPEFRPARERIGDLRGVLVIYFSPEVLGKN</sequence>
<accession>A0A7V5NZS7</accession>
<evidence type="ECO:0000259" key="2">
    <source>
        <dbReference type="Pfam" id="PF11845"/>
    </source>
</evidence>
<organism evidence="3">
    <name type="scientific">Thermodesulfatator atlanticus</name>
    <dbReference type="NCBI Taxonomy" id="501497"/>
    <lineage>
        <taxon>Bacteria</taxon>
        <taxon>Pseudomonadati</taxon>
        <taxon>Thermodesulfobacteriota</taxon>
        <taxon>Thermodesulfobacteria</taxon>
        <taxon>Thermodesulfobacteriales</taxon>
        <taxon>Thermodesulfatatoraceae</taxon>
        <taxon>Thermodesulfatator</taxon>
    </lineage>
</organism>
<dbReference type="Pfam" id="PF11845">
    <property type="entry name" value="Tll0287-like"/>
    <property type="match status" value="1"/>
</dbReference>
<feature type="domain" description="Tll0287-like" evidence="2">
    <location>
        <begin position="81"/>
        <end position="185"/>
    </location>
</feature>
<keyword evidence="1" id="KW-0732">Signal</keyword>
<feature type="chain" id="PRO_5030941341" evidence="1">
    <location>
        <begin position="22"/>
        <end position="193"/>
    </location>
</feature>
<dbReference type="AlphaFoldDB" id="A0A7V5NZS7"/>
<reference evidence="3" key="1">
    <citation type="journal article" date="2020" name="mSystems">
        <title>Genome- and Community-Level Interaction Insights into Carbon Utilization and Element Cycling Functions of Hydrothermarchaeota in Hydrothermal Sediment.</title>
        <authorList>
            <person name="Zhou Z."/>
            <person name="Liu Y."/>
            <person name="Xu W."/>
            <person name="Pan J."/>
            <person name="Luo Z.H."/>
            <person name="Li M."/>
        </authorList>
    </citation>
    <scope>NUCLEOTIDE SEQUENCE [LARGE SCALE GENOMIC DNA]</scope>
    <source>
        <strain evidence="3">HyVt-533</strain>
    </source>
</reference>
<evidence type="ECO:0000256" key="1">
    <source>
        <dbReference type="SAM" id="SignalP"/>
    </source>
</evidence>
<dbReference type="Proteomes" id="UP000886101">
    <property type="component" value="Unassembled WGS sequence"/>
</dbReference>
<protein>
    <submittedName>
        <fullName evidence="3">DUF3365 domain-containing protein</fullName>
    </submittedName>
</protein>
<comment type="caution">
    <text evidence="3">The sequence shown here is derived from an EMBL/GenBank/DDBJ whole genome shotgun (WGS) entry which is preliminary data.</text>
</comment>